<dbReference type="EMBL" id="MWIP01000007">
    <property type="protein sequence ID" value="KAF1686300.1"/>
    <property type="molecule type" value="Genomic_DNA"/>
</dbReference>
<dbReference type="PANTHER" id="PTHR30451:SF5">
    <property type="entry name" value="SLR0019 PROTEIN"/>
    <property type="match status" value="1"/>
</dbReference>
<organism evidence="1 2">
    <name type="scientific">Pseudoxanthomonas broegbernensis</name>
    <dbReference type="NCBI Taxonomy" id="83619"/>
    <lineage>
        <taxon>Bacteria</taxon>
        <taxon>Pseudomonadati</taxon>
        <taxon>Pseudomonadota</taxon>
        <taxon>Gammaproteobacteria</taxon>
        <taxon>Lysobacterales</taxon>
        <taxon>Lysobacteraceae</taxon>
        <taxon>Pseudoxanthomonas</taxon>
    </lineage>
</organism>
<protein>
    <submittedName>
        <fullName evidence="1">Fimbrial assembly protein</fullName>
    </submittedName>
</protein>
<dbReference type="AlphaFoldDB" id="A0A7V8K6T6"/>
<name>A0A7V8K6T6_9GAMM</name>
<dbReference type="Proteomes" id="UP000462066">
    <property type="component" value="Unassembled WGS sequence"/>
</dbReference>
<dbReference type="InterPro" id="IPR000015">
    <property type="entry name" value="Fimb_usher"/>
</dbReference>
<evidence type="ECO:0000313" key="1">
    <source>
        <dbReference type="EMBL" id="KAF1686300.1"/>
    </source>
</evidence>
<keyword evidence="2" id="KW-1185">Reference proteome</keyword>
<sequence length="715" mass="76321">MAWPGRAATGPPGWCRCNASPACVPSTTPRASASPCGSRWGRCPATRGSASSSLSARGPTRARARGLLLNYDLYAQGDGDHRSFSGWSELRLFGLGAGTWSTSAVGRSVQASGHDDRRDGVRLDTSWQLDFPDSMVSLAVGDAITGALAWTRPTRIGGVRVSRNFALQPYRVTAPLASFAGEAALPSTVDLFIDGIRQSSRQVRPGQFQIDSVPTLNGAGQAQMVITDINGQSRVIGFSLYNAPQLLQAGLGDWSLELGKVRRDYGLRSSAYASEPMASATGRYGLNRLATLEGHFETVADLRMAGAGGVLRLGEHGGVLDLALAASRHAGQEGRQRGIGYQWISRAFSVNLASLRRSEGFRDAASLEGTPLPLRSDRIFIGVGLPYGQVGSSYLRQEYPGLPASRYLSLSWSQQLRRYGSLNLGFSRDLDGARGDSASLYWSMPLDRHLSTSASAHRTGDLRSLALEANRAVPSDEGGWGWRAQATLGDRPGAQAQLTQLGSHGQWSAGLTHWRGADGSDGATQGYASANGGLLLMRHRLFALRRVEDAFALVSTQGVAGVPVMLENRPIGQTDRDGLLLVTRLNAWQRNRLSIDPLQLPADMHIERTGMDAVPESRSGMLALFPMRRTASVQLALRGRDGEWLPPGTVVGVEAPGAGEAVADTVVGYDGLVYLQDPPVAARLRAGEGPAACSAALPDTLPDRGWVELGELECR</sequence>
<dbReference type="Gene3D" id="2.60.40.2610">
    <property type="entry name" value="Outer membrane usher protein FimD, plug domain"/>
    <property type="match status" value="1"/>
</dbReference>
<dbReference type="GO" id="GO:0009297">
    <property type="term" value="P:pilus assembly"/>
    <property type="evidence" value="ECO:0007669"/>
    <property type="project" value="InterPro"/>
</dbReference>
<dbReference type="Gene3D" id="2.60.40.3110">
    <property type="match status" value="1"/>
</dbReference>
<dbReference type="GO" id="GO:0015473">
    <property type="term" value="F:fimbrial usher porin activity"/>
    <property type="evidence" value="ECO:0007669"/>
    <property type="project" value="InterPro"/>
</dbReference>
<dbReference type="InterPro" id="IPR042186">
    <property type="entry name" value="FimD_plug_dom"/>
</dbReference>
<reference evidence="1 2" key="1">
    <citation type="submission" date="2017-10" db="EMBL/GenBank/DDBJ databases">
        <title>Whole genome sequencing of Pseudoxanthomonas broegbernensis DSM 12573(T).</title>
        <authorList>
            <person name="Kumar S."/>
            <person name="Bansal K."/>
            <person name="Kaur A."/>
            <person name="Patil P."/>
            <person name="Sharma S."/>
            <person name="Patil P.B."/>
        </authorList>
    </citation>
    <scope>NUCLEOTIDE SEQUENCE [LARGE SCALE GENOMIC DNA]</scope>
    <source>
        <strain evidence="1 2">DSM 12573</strain>
    </source>
</reference>
<gene>
    <name evidence="1" type="ORF">B1992_08745</name>
</gene>
<accession>A0A7V8K6T6</accession>
<evidence type="ECO:0000313" key="2">
    <source>
        <dbReference type="Proteomes" id="UP000462066"/>
    </source>
</evidence>
<dbReference type="GO" id="GO:0009279">
    <property type="term" value="C:cell outer membrane"/>
    <property type="evidence" value="ECO:0007669"/>
    <property type="project" value="TreeGrafter"/>
</dbReference>
<dbReference type="Pfam" id="PF00577">
    <property type="entry name" value="Usher"/>
    <property type="match status" value="1"/>
</dbReference>
<proteinExistence type="predicted"/>
<comment type="caution">
    <text evidence="1">The sequence shown here is derived from an EMBL/GenBank/DDBJ whole genome shotgun (WGS) entry which is preliminary data.</text>
</comment>
<dbReference type="PANTHER" id="PTHR30451">
    <property type="entry name" value="OUTER MEMBRANE USHER PROTEIN"/>
    <property type="match status" value="1"/>
</dbReference>